<dbReference type="GO" id="GO:0004252">
    <property type="term" value="F:serine-type endopeptidase activity"/>
    <property type="evidence" value="ECO:0007669"/>
    <property type="project" value="InterPro"/>
</dbReference>
<protein>
    <submittedName>
        <fullName evidence="10">Zgc:100868</fullName>
    </submittedName>
</protein>
<dbReference type="Gene3D" id="2.40.10.10">
    <property type="entry name" value="Trypsin-like serine proteases"/>
    <property type="match status" value="2"/>
</dbReference>
<feature type="domain" description="Peptidase S1" evidence="9">
    <location>
        <begin position="327"/>
        <end position="549"/>
    </location>
</feature>
<dbReference type="InterPro" id="IPR001254">
    <property type="entry name" value="Trypsin_dom"/>
</dbReference>
<dbReference type="AlphaFoldDB" id="A0A8C1XHW7"/>
<evidence type="ECO:0000256" key="1">
    <source>
        <dbReference type="ARBA" id="ARBA00022670"/>
    </source>
</evidence>
<keyword evidence="3 7" id="KW-0378">Hydrolase</keyword>
<dbReference type="Pfam" id="PF00089">
    <property type="entry name" value="Trypsin"/>
    <property type="match status" value="2"/>
</dbReference>
<feature type="signal peptide" evidence="8">
    <location>
        <begin position="1"/>
        <end position="26"/>
    </location>
</feature>
<feature type="domain" description="Peptidase S1" evidence="9">
    <location>
        <begin position="40"/>
        <end position="273"/>
    </location>
</feature>
<dbReference type="FunFam" id="2.40.10.10:FF:000057">
    <property type="entry name" value="Zgc:100868"/>
    <property type="match status" value="1"/>
</dbReference>
<reference evidence="10" key="1">
    <citation type="submission" date="2025-08" db="UniProtKB">
        <authorList>
            <consortium name="Ensembl"/>
        </authorList>
    </citation>
    <scope>IDENTIFICATION</scope>
</reference>
<organism evidence="10 11">
    <name type="scientific">Cyprinus carpio</name>
    <name type="common">Common carp</name>
    <dbReference type="NCBI Taxonomy" id="7962"/>
    <lineage>
        <taxon>Eukaryota</taxon>
        <taxon>Metazoa</taxon>
        <taxon>Chordata</taxon>
        <taxon>Craniata</taxon>
        <taxon>Vertebrata</taxon>
        <taxon>Euteleostomi</taxon>
        <taxon>Actinopterygii</taxon>
        <taxon>Neopterygii</taxon>
        <taxon>Teleostei</taxon>
        <taxon>Ostariophysi</taxon>
        <taxon>Cypriniformes</taxon>
        <taxon>Cyprinidae</taxon>
        <taxon>Cyprininae</taxon>
        <taxon>Cyprinus</taxon>
    </lineage>
</organism>
<keyword evidence="5" id="KW-1015">Disulfide bond</keyword>
<evidence type="ECO:0000256" key="6">
    <source>
        <dbReference type="ARBA" id="ARBA00023180"/>
    </source>
</evidence>
<dbReference type="CDD" id="cd00190">
    <property type="entry name" value="Tryp_SPc"/>
    <property type="match status" value="2"/>
</dbReference>
<dbReference type="PRINTS" id="PR00722">
    <property type="entry name" value="CHYMOTRYPSIN"/>
</dbReference>
<name>A0A8C1XHW7_CYPCA</name>
<evidence type="ECO:0000256" key="2">
    <source>
        <dbReference type="ARBA" id="ARBA00022729"/>
    </source>
</evidence>
<dbReference type="SMART" id="SM00020">
    <property type="entry name" value="Tryp_SPc"/>
    <property type="match status" value="2"/>
</dbReference>
<dbReference type="PROSITE" id="PS00135">
    <property type="entry name" value="TRYPSIN_SER"/>
    <property type="match status" value="1"/>
</dbReference>
<dbReference type="InterPro" id="IPR001314">
    <property type="entry name" value="Peptidase_S1A"/>
</dbReference>
<dbReference type="PANTHER" id="PTHR24253">
    <property type="entry name" value="TRANSMEMBRANE PROTEASE SERINE"/>
    <property type="match status" value="1"/>
</dbReference>
<dbReference type="Ensembl" id="ENSCCRT00015085036.1">
    <property type="protein sequence ID" value="ENSCCRP00015082349.1"/>
    <property type="gene ID" value="ENSCCRG00015033267.1"/>
</dbReference>
<dbReference type="SUPFAM" id="SSF50494">
    <property type="entry name" value="Trypsin-like serine proteases"/>
    <property type="match status" value="2"/>
</dbReference>
<dbReference type="InterPro" id="IPR009003">
    <property type="entry name" value="Peptidase_S1_PA"/>
</dbReference>
<evidence type="ECO:0000313" key="11">
    <source>
        <dbReference type="Proteomes" id="UP000694700"/>
    </source>
</evidence>
<dbReference type="InterPro" id="IPR018114">
    <property type="entry name" value="TRYPSIN_HIS"/>
</dbReference>
<evidence type="ECO:0000259" key="9">
    <source>
        <dbReference type="PROSITE" id="PS50240"/>
    </source>
</evidence>
<keyword evidence="6" id="KW-0325">Glycoprotein</keyword>
<evidence type="ECO:0000256" key="3">
    <source>
        <dbReference type="ARBA" id="ARBA00022801"/>
    </source>
</evidence>
<keyword evidence="2 8" id="KW-0732">Signal</keyword>
<dbReference type="Proteomes" id="UP000694700">
    <property type="component" value="Unplaced"/>
</dbReference>
<evidence type="ECO:0000256" key="8">
    <source>
        <dbReference type="SAM" id="SignalP"/>
    </source>
</evidence>
<evidence type="ECO:0000256" key="4">
    <source>
        <dbReference type="ARBA" id="ARBA00022825"/>
    </source>
</evidence>
<accession>A0A8C1XHW7</accession>
<evidence type="ECO:0000256" key="7">
    <source>
        <dbReference type="RuleBase" id="RU363034"/>
    </source>
</evidence>
<proteinExistence type="predicted"/>
<dbReference type="InterPro" id="IPR043504">
    <property type="entry name" value="Peptidase_S1_PA_chymotrypsin"/>
</dbReference>
<feature type="chain" id="PRO_5034868954" evidence="8">
    <location>
        <begin position="27"/>
        <end position="593"/>
    </location>
</feature>
<dbReference type="PROSITE" id="PS00134">
    <property type="entry name" value="TRYPSIN_HIS"/>
    <property type="match status" value="1"/>
</dbReference>
<dbReference type="InterPro" id="IPR033116">
    <property type="entry name" value="TRYPSIN_SER"/>
</dbReference>
<dbReference type="GO" id="GO:0006508">
    <property type="term" value="P:proteolysis"/>
    <property type="evidence" value="ECO:0007669"/>
    <property type="project" value="UniProtKB-KW"/>
</dbReference>
<evidence type="ECO:0000256" key="5">
    <source>
        <dbReference type="ARBA" id="ARBA00023157"/>
    </source>
</evidence>
<dbReference type="PANTHER" id="PTHR24253:SF144">
    <property type="entry name" value="CHYMOTRYPSIN-LIKE PROTEASE CTRL-1-RELATED"/>
    <property type="match status" value="1"/>
</dbReference>
<keyword evidence="1 7" id="KW-0645">Protease</keyword>
<sequence length="593" mass="62526">MKMMREMIHILCVAFSIALLMRGCDAQLDVCGRASLNTKIVGGQNAAAGAWPWQVSLQRSNSHFCGGSLINNEWVLTAAHCFDNTSPTGLIVYLGRQTQSGTNPNEVSRTVSTIIKHPDYSSSTHDNDITLLHLSSPVTFTDYIKPVCLASESSTFFNRTVSWVTGWGNIGSNVPLPSPQNLQEVQVPVVGNRQCKCFYGVSTITDNMICAGLIEGGKDSCQGDSGGPMVSKQDLLWVQSGVVSFGNGCALAKFPGVYARVSKYQSWINGQITTNHPGFVTFTSSGTDGDLAISCSGVPAITTTTVATTTTTAVAPVVCGTAKLNTRIGGNSSFASSGAWPWMASLRFNGSHVCGGTLIAERFVMSSASCFTRSTNASDWTVILGRLNQNSFNPNEVSIKVANLTISSGTGDNVAVLQLAVAPNLTNFIQPICVDMGGNTFSNNTQCWVAGWGSGAGGVSQTLQEYQTSVVSCGNSSSNNNICTSVLNLQEGDQGGPLMCKLGQSWMHAAVLTIPTLTNSTASRSVRAQDVQVFTKTSSFASFLTSVVGSFPPTPTTSISPANNSTSSGSQTSPFCFTVSVLLPALMALKVFH</sequence>
<dbReference type="PROSITE" id="PS50240">
    <property type="entry name" value="TRYPSIN_DOM"/>
    <property type="match status" value="2"/>
</dbReference>
<keyword evidence="4 7" id="KW-0720">Serine protease</keyword>
<evidence type="ECO:0000313" key="10">
    <source>
        <dbReference type="Ensembl" id="ENSCCRP00015082349.1"/>
    </source>
</evidence>